<comment type="caution">
    <text evidence="1">The sequence shown here is derived from an EMBL/GenBank/DDBJ whole genome shotgun (WGS) entry which is preliminary data.</text>
</comment>
<reference evidence="1" key="1">
    <citation type="submission" date="2021-02" db="EMBL/GenBank/DDBJ databases">
        <authorList>
            <person name="Nowell W R."/>
        </authorList>
    </citation>
    <scope>NUCLEOTIDE SEQUENCE</scope>
</reference>
<dbReference type="EMBL" id="CAJNOK010010422">
    <property type="protein sequence ID" value="CAF1115401.1"/>
    <property type="molecule type" value="Genomic_DNA"/>
</dbReference>
<dbReference type="Proteomes" id="UP000682733">
    <property type="component" value="Unassembled WGS sequence"/>
</dbReference>
<gene>
    <name evidence="1" type="ORF">OVA965_LOCUS19932</name>
    <name evidence="2" type="ORF">TMI583_LOCUS20150</name>
</gene>
<accession>A0A8S2EBT2</accession>
<organism evidence="1 3">
    <name type="scientific">Didymodactylos carnosus</name>
    <dbReference type="NCBI Taxonomy" id="1234261"/>
    <lineage>
        <taxon>Eukaryota</taxon>
        <taxon>Metazoa</taxon>
        <taxon>Spiralia</taxon>
        <taxon>Gnathifera</taxon>
        <taxon>Rotifera</taxon>
        <taxon>Eurotatoria</taxon>
        <taxon>Bdelloidea</taxon>
        <taxon>Philodinida</taxon>
        <taxon>Philodinidae</taxon>
        <taxon>Didymodactylos</taxon>
    </lineage>
</organism>
<dbReference type="EMBL" id="CAJOBA010014840">
    <property type="protein sequence ID" value="CAF3885386.1"/>
    <property type="molecule type" value="Genomic_DNA"/>
</dbReference>
<evidence type="ECO:0000313" key="1">
    <source>
        <dbReference type="EMBL" id="CAF1115401.1"/>
    </source>
</evidence>
<evidence type="ECO:0000313" key="3">
    <source>
        <dbReference type="Proteomes" id="UP000677228"/>
    </source>
</evidence>
<dbReference type="AlphaFoldDB" id="A0A8S2EBT2"/>
<name>A0A8S2EBT2_9BILA</name>
<proteinExistence type="predicted"/>
<protein>
    <submittedName>
        <fullName evidence="1">Uncharacterized protein</fullName>
    </submittedName>
</protein>
<evidence type="ECO:0000313" key="2">
    <source>
        <dbReference type="EMBL" id="CAF3885386.1"/>
    </source>
</evidence>
<dbReference type="Proteomes" id="UP000677228">
    <property type="component" value="Unassembled WGS sequence"/>
</dbReference>
<feature type="non-terminal residue" evidence="1">
    <location>
        <position position="1"/>
    </location>
</feature>
<sequence length="355" mass="39847">LDCDLYLTHNTITHDDLNSNTNESLKAKDVNSFWASISPIDYNEAESNKTELQASNQSVVYNCIPATETPHASGHGKQAEESKGTMMGEMRGDLLPKNLSKSGTEEKSIEYIKTSVEECSQQEISKVTPVNAAQPPPTEAVDESYVIDQSNNNLNQNGRSRNDTCKQLHSAENIQNFARHLLTNYGNAVYLDRETVERVEVTVEPEPRYNRLITTAEADIIASVMDNTDGKPYQFAKLLNLSQIDINGIVPIRRQIGHFKEYTSKNFKGGRGGVRVSVDESGLNHINDIKCYAQLAARSSKHLLTMRNVIIHWLEKQTSEDSSRDLFRALIKMNEVEVARKLRDMLEKRITSSAT</sequence>